<dbReference type="Proteomes" id="UP000295565">
    <property type="component" value="Unassembled WGS sequence"/>
</dbReference>
<reference evidence="2 3" key="1">
    <citation type="submission" date="2019-03" db="EMBL/GenBank/DDBJ databases">
        <title>Genomic Encyclopedia of Type Strains, Phase IV (KMG-IV): sequencing the most valuable type-strain genomes for metagenomic binning, comparative biology and taxonomic classification.</title>
        <authorList>
            <person name="Goeker M."/>
        </authorList>
    </citation>
    <scope>NUCLEOTIDE SEQUENCE [LARGE SCALE GENOMIC DNA]</scope>
    <source>
        <strain evidence="2 3">DSM 18577</strain>
    </source>
</reference>
<dbReference type="RefSeq" id="WP_131911361.1">
    <property type="nucleotide sequence ID" value="NZ_OU594967.1"/>
</dbReference>
<dbReference type="Pfam" id="PF04473">
    <property type="entry name" value="DUF553"/>
    <property type="match status" value="1"/>
</dbReference>
<sequence>MNNFARIRCGFSSPEAVSQYMQDNLKYATKEQKQASKIYGCWWKTPEETYCDGFGFCYDLASFALECLLCSNLAHANILFVAWGDWGKDSNAGHFVCTYRIDSFYYCIDNGYLKGPYSFDQLLQVTARNRAIHTHRFIESDHIHYHLKYQEMGCFLED</sequence>
<evidence type="ECO:0000313" key="3">
    <source>
        <dbReference type="Proteomes" id="UP000295565"/>
    </source>
</evidence>
<proteinExistence type="predicted"/>
<organism evidence="2 3">
    <name type="scientific">Celerinatantimonas diazotrophica</name>
    <dbReference type="NCBI Taxonomy" id="412034"/>
    <lineage>
        <taxon>Bacteria</taxon>
        <taxon>Pseudomonadati</taxon>
        <taxon>Pseudomonadota</taxon>
        <taxon>Gammaproteobacteria</taxon>
        <taxon>Celerinatantimonadaceae</taxon>
        <taxon>Celerinatantimonas</taxon>
    </lineage>
</organism>
<dbReference type="InterPro" id="IPR007562">
    <property type="entry name" value="Transglutaminase-like_domain"/>
</dbReference>
<evidence type="ECO:0000259" key="1">
    <source>
        <dbReference type="Pfam" id="PF04473"/>
    </source>
</evidence>
<protein>
    <submittedName>
        <fullName evidence="2">Transglutaminase superfamily protein</fullName>
    </submittedName>
</protein>
<comment type="caution">
    <text evidence="2">The sequence shown here is derived from an EMBL/GenBank/DDBJ whole genome shotgun (WGS) entry which is preliminary data.</text>
</comment>
<dbReference type="AlphaFoldDB" id="A0A4R1KC33"/>
<evidence type="ECO:0000313" key="2">
    <source>
        <dbReference type="EMBL" id="TCK61503.1"/>
    </source>
</evidence>
<gene>
    <name evidence="2" type="ORF">EV690_0502</name>
</gene>
<name>A0A4R1KC33_9GAMM</name>
<accession>A0A4R1KC33</accession>
<dbReference type="OrthoDB" id="7063119at2"/>
<dbReference type="EMBL" id="SMGD01000005">
    <property type="protein sequence ID" value="TCK61503.1"/>
    <property type="molecule type" value="Genomic_DNA"/>
</dbReference>
<dbReference type="Gene3D" id="3.10.620.30">
    <property type="match status" value="1"/>
</dbReference>
<keyword evidence="3" id="KW-1185">Reference proteome</keyword>
<feature type="domain" description="Transglutaminase-like" evidence="1">
    <location>
        <begin position="16"/>
        <end position="124"/>
    </location>
</feature>